<dbReference type="Proteomes" id="UP000799755">
    <property type="component" value="Unassembled WGS sequence"/>
</dbReference>
<protein>
    <submittedName>
        <fullName evidence="1">Uncharacterized protein</fullName>
    </submittedName>
</protein>
<reference evidence="1" key="1">
    <citation type="journal article" date="2020" name="Stud. Mycol.">
        <title>101 Dothideomycetes genomes: a test case for predicting lifestyles and emergence of pathogens.</title>
        <authorList>
            <person name="Haridas S."/>
            <person name="Albert R."/>
            <person name="Binder M."/>
            <person name="Bloem J."/>
            <person name="Labutti K."/>
            <person name="Salamov A."/>
            <person name="Andreopoulos B."/>
            <person name="Baker S."/>
            <person name="Barry K."/>
            <person name="Bills G."/>
            <person name="Bluhm B."/>
            <person name="Cannon C."/>
            <person name="Castanera R."/>
            <person name="Culley D."/>
            <person name="Daum C."/>
            <person name="Ezra D."/>
            <person name="Gonzalez J."/>
            <person name="Henrissat B."/>
            <person name="Kuo A."/>
            <person name="Liang C."/>
            <person name="Lipzen A."/>
            <person name="Lutzoni F."/>
            <person name="Magnuson J."/>
            <person name="Mondo S."/>
            <person name="Nolan M."/>
            <person name="Ohm R."/>
            <person name="Pangilinan J."/>
            <person name="Park H.-J."/>
            <person name="Ramirez L."/>
            <person name="Alfaro M."/>
            <person name="Sun H."/>
            <person name="Tritt A."/>
            <person name="Yoshinaga Y."/>
            <person name="Zwiers L.-H."/>
            <person name="Turgeon B."/>
            <person name="Goodwin S."/>
            <person name="Spatafora J."/>
            <person name="Crous P."/>
            <person name="Grigoriev I."/>
        </authorList>
    </citation>
    <scope>NUCLEOTIDE SEQUENCE</scope>
    <source>
        <strain evidence="1">ATCC 200398</strain>
    </source>
</reference>
<dbReference type="EMBL" id="MU003571">
    <property type="protein sequence ID" value="KAF2462625.1"/>
    <property type="molecule type" value="Genomic_DNA"/>
</dbReference>
<evidence type="ECO:0000313" key="1">
    <source>
        <dbReference type="EMBL" id="KAF2462625.1"/>
    </source>
</evidence>
<keyword evidence="2" id="KW-1185">Reference proteome</keyword>
<name>A0ACB6Q7Y3_9PLEO</name>
<organism evidence="1 2">
    <name type="scientific">Lindgomyces ingoldianus</name>
    <dbReference type="NCBI Taxonomy" id="673940"/>
    <lineage>
        <taxon>Eukaryota</taxon>
        <taxon>Fungi</taxon>
        <taxon>Dikarya</taxon>
        <taxon>Ascomycota</taxon>
        <taxon>Pezizomycotina</taxon>
        <taxon>Dothideomycetes</taxon>
        <taxon>Pleosporomycetidae</taxon>
        <taxon>Pleosporales</taxon>
        <taxon>Lindgomycetaceae</taxon>
        <taxon>Lindgomyces</taxon>
    </lineage>
</organism>
<sequence length="62" mass="6859">MLVRCATYVRASTVRPNTQYFVLWCQAGKLEETALAVGSQQQSSLLATGEKGVVYCRSKEQC</sequence>
<proteinExistence type="predicted"/>
<comment type="caution">
    <text evidence="1">The sequence shown here is derived from an EMBL/GenBank/DDBJ whole genome shotgun (WGS) entry which is preliminary data.</text>
</comment>
<gene>
    <name evidence="1" type="ORF">BDR25DRAFT_386957</name>
</gene>
<evidence type="ECO:0000313" key="2">
    <source>
        <dbReference type="Proteomes" id="UP000799755"/>
    </source>
</evidence>
<accession>A0ACB6Q7Y3</accession>